<dbReference type="InterPro" id="IPR018254">
    <property type="entry name" value="Ribosomal_uL29_CS"/>
</dbReference>
<dbReference type="Pfam" id="PF00831">
    <property type="entry name" value="Ribosomal_L29"/>
    <property type="match status" value="1"/>
</dbReference>
<evidence type="ECO:0000313" key="6">
    <source>
        <dbReference type="EMBL" id="OGY97281.1"/>
    </source>
</evidence>
<evidence type="ECO:0000256" key="2">
    <source>
        <dbReference type="ARBA" id="ARBA00022980"/>
    </source>
</evidence>
<dbReference type="EMBL" id="MHKV01000016">
    <property type="protein sequence ID" value="OGY97281.1"/>
    <property type="molecule type" value="Genomic_DNA"/>
</dbReference>
<proteinExistence type="inferred from homology"/>
<evidence type="ECO:0000256" key="5">
    <source>
        <dbReference type="HAMAP-Rule" id="MF_00374"/>
    </source>
</evidence>
<reference evidence="6 7" key="1">
    <citation type="journal article" date="2016" name="Nat. Commun.">
        <title>Thousands of microbial genomes shed light on interconnected biogeochemical processes in an aquifer system.</title>
        <authorList>
            <person name="Anantharaman K."/>
            <person name="Brown C.T."/>
            <person name="Hug L.A."/>
            <person name="Sharon I."/>
            <person name="Castelle C.J."/>
            <person name="Probst A.J."/>
            <person name="Thomas B.C."/>
            <person name="Singh A."/>
            <person name="Wilkins M.J."/>
            <person name="Karaoz U."/>
            <person name="Brodie E.L."/>
            <person name="Williams K.H."/>
            <person name="Hubbard S.S."/>
            <person name="Banfield J.F."/>
        </authorList>
    </citation>
    <scope>NUCLEOTIDE SEQUENCE [LARGE SCALE GENOMIC DNA]</scope>
</reference>
<dbReference type="AlphaFoldDB" id="A0A1G2C834"/>
<dbReference type="InterPro" id="IPR001854">
    <property type="entry name" value="Ribosomal_uL29"/>
</dbReference>
<organism evidence="6 7">
    <name type="scientific">Candidatus Liptonbacteria bacterium GWC1_60_9</name>
    <dbReference type="NCBI Taxonomy" id="1798645"/>
    <lineage>
        <taxon>Bacteria</taxon>
        <taxon>Candidatus Liptoniibacteriota</taxon>
    </lineage>
</organism>
<evidence type="ECO:0000256" key="4">
    <source>
        <dbReference type="ARBA" id="ARBA00035204"/>
    </source>
</evidence>
<evidence type="ECO:0000256" key="3">
    <source>
        <dbReference type="ARBA" id="ARBA00023274"/>
    </source>
</evidence>
<dbReference type="GO" id="GO:0005840">
    <property type="term" value="C:ribosome"/>
    <property type="evidence" value="ECO:0007669"/>
    <property type="project" value="UniProtKB-KW"/>
</dbReference>
<sequence>MKRTEINELKKRPAAELQKLLAEKREKLRVLRADLAMGKSAQLKELRDLKQTVARINTFINAGNR</sequence>
<dbReference type="HAMAP" id="MF_00374">
    <property type="entry name" value="Ribosomal_uL29"/>
    <property type="match status" value="1"/>
</dbReference>
<dbReference type="SUPFAM" id="SSF46561">
    <property type="entry name" value="Ribosomal protein L29 (L29p)"/>
    <property type="match status" value="1"/>
</dbReference>
<comment type="similarity">
    <text evidence="1 5">Belongs to the universal ribosomal protein uL29 family.</text>
</comment>
<evidence type="ECO:0000256" key="1">
    <source>
        <dbReference type="ARBA" id="ARBA00009254"/>
    </source>
</evidence>
<protein>
    <recommendedName>
        <fullName evidence="4 5">Large ribosomal subunit protein uL29</fullName>
    </recommendedName>
</protein>
<dbReference type="InterPro" id="IPR036049">
    <property type="entry name" value="Ribosomal_uL29_sf"/>
</dbReference>
<comment type="caution">
    <text evidence="6">The sequence shown here is derived from an EMBL/GenBank/DDBJ whole genome shotgun (WGS) entry which is preliminary data.</text>
</comment>
<keyword evidence="2 5" id="KW-0689">Ribosomal protein</keyword>
<dbReference type="Gene3D" id="1.10.287.310">
    <property type="match status" value="1"/>
</dbReference>
<keyword evidence="3 5" id="KW-0687">Ribonucleoprotein</keyword>
<dbReference type="GO" id="GO:0006412">
    <property type="term" value="P:translation"/>
    <property type="evidence" value="ECO:0007669"/>
    <property type="project" value="UniProtKB-UniRule"/>
</dbReference>
<dbReference type="Proteomes" id="UP000176349">
    <property type="component" value="Unassembled WGS sequence"/>
</dbReference>
<gene>
    <name evidence="5" type="primary">rpmC</name>
    <name evidence="6" type="ORF">A2128_03150</name>
</gene>
<accession>A0A1G2C834</accession>
<dbReference type="PROSITE" id="PS00579">
    <property type="entry name" value="RIBOSOMAL_L29"/>
    <property type="match status" value="1"/>
</dbReference>
<dbReference type="NCBIfam" id="TIGR00012">
    <property type="entry name" value="L29"/>
    <property type="match status" value="1"/>
</dbReference>
<dbReference type="GO" id="GO:0003735">
    <property type="term" value="F:structural constituent of ribosome"/>
    <property type="evidence" value="ECO:0007669"/>
    <property type="project" value="InterPro"/>
</dbReference>
<evidence type="ECO:0000313" key="7">
    <source>
        <dbReference type="Proteomes" id="UP000176349"/>
    </source>
</evidence>
<dbReference type="GO" id="GO:1990904">
    <property type="term" value="C:ribonucleoprotein complex"/>
    <property type="evidence" value="ECO:0007669"/>
    <property type="project" value="UniProtKB-KW"/>
</dbReference>
<name>A0A1G2C834_9BACT</name>